<sequence length="71" mass="7888">MAATEQEMMERTARIQTIEELREACAEFGVEMSPEDEQAFMAAKAELRELSEGELDASVGGSSFFGPDRRI</sequence>
<protein>
    <submittedName>
        <fullName evidence="1">Uncharacterized protein</fullName>
    </submittedName>
</protein>
<accession>A0A6N3BJ19</accession>
<dbReference type="EMBL" id="CACRTT010000010">
    <property type="protein sequence ID" value="VYU01597.1"/>
    <property type="molecule type" value="Genomic_DNA"/>
</dbReference>
<gene>
    <name evidence="1" type="ORF">ELLFYP107_02137</name>
</gene>
<organism evidence="1">
    <name type="scientific">Eggerthella lenta</name>
    <name type="common">Eubacterium lentum</name>
    <dbReference type="NCBI Taxonomy" id="84112"/>
    <lineage>
        <taxon>Bacteria</taxon>
        <taxon>Bacillati</taxon>
        <taxon>Actinomycetota</taxon>
        <taxon>Coriobacteriia</taxon>
        <taxon>Eggerthellales</taxon>
        <taxon>Eggerthellaceae</taxon>
        <taxon>Eggerthella</taxon>
    </lineage>
</organism>
<proteinExistence type="predicted"/>
<dbReference type="AlphaFoldDB" id="A0A6N3BJ19"/>
<dbReference type="RefSeq" id="WP_230315043.1">
    <property type="nucleotide sequence ID" value="NZ_CACRTT010000010.1"/>
</dbReference>
<reference evidence="1" key="1">
    <citation type="submission" date="2019-11" db="EMBL/GenBank/DDBJ databases">
        <authorList>
            <person name="Feng L."/>
        </authorList>
    </citation>
    <scope>NUCLEOTIDE SEQUENCE</scope>
    <source>
        <strain evidence="1">ElentaLFYP107</strain>
    </source>
</reference>
<name>A0A6N3BJ19_EGGLN</name>
<evidence type="ECO:0000313" key="1">
    <source>
        <dbReference type="EMBL" id="VYU01597.1"/>
    </source>
</evidence>